<dbReference type="Proteomes" id="UP000091914">
    <property type="component" value="Unassembled WGS sequence"/>
</dbReference>
<feature type="transmembrane region" description="Helical" evidence="1">
    <location>
        <begin position="52"/>
        <end position="76"/>
    </location>
</feature>
<name>A0A1A0V813_9MYCO</name>
<keyword evidence="1" id="KW-0812">Transmembrane</keyword>
<keyword evidence="1" id="KW-0472">Membrane</keyword>
<protein>
    <recommendedName>
        <fullName evidence="4">EXPERA domain-containing protein</fullName>
    </recommendedName>
</protein>
<organism evidence="2 3">
    <name type="scientific">Mycobacterium colombiense</name>
    <dbReference type="NCBI Taxonomy" id="339268"/>
    <lineage>
        <taxon>Bacteria</taxon>
        <taxon>Bacillati</taxon>
        <taxon>Actinomycetota</taxon>
        <taxon>Actinomycetes</taxon>
        <taxon>Mycobacteriales</taxon>
        <taxon>Mycobacteriaceae</taxon>
        <taxon>Mycobacterium</taxon>
        <taxon>Mycobacterium avium complex (MAC)</taxon>
    </lineage>
</organism>
<evidence type="ECO:0000313" key="2">
    <source>
        <dbReference type="EMBL" id="OBB79387.1"/>
    </source>
</evidence>
<feature type="transmembrane region" description="Helical" evidence="1">
    <location>
        <begin position="180"/>
        <end position="198"/>
    </location>
</feature>
<dbReference type="AlphaFoldDB" id="A0A1A0V813"/>
<proteinExistence type="predicted"/>
<keyword evidence="1" id="KW-1133">Transmembrane helix</keyword>
<gene>
    <name evidence="2" type="ORF">A5760_20895</name>
</gene>
<comment type="caution">
    <text evidence="2">The sequence shown here is derived from an EMBL/GenBank/DDBJ whole genome shotgun (WGS) entry which is preliminary data.</text>
</comment>
<feature type="transmembrane region" description="Helical" evidence="1">
    <location>
        <begin position="147"/>
        <end position="168"/>
    </location>
</feature>
<evidence type="ECO:0000313" key="3">
    <source>
        <dbReference type="Proteomes" id="UP000091914"/>
    </source>
</evidence>
<feature type="transmembrane region" description="Helical" evidence="1">
    <location>
        <begin position="25"/>
        <end position="46"/>
    </location>
</feature>
<reference evidence="2 3" key="1">
    <citation type="submission" date="2016-06" db="EMBL/GenBank/DDBJ databases">
        <authorList>
            <person name="Kjaerup R.B."/>
            <person name="Dalgaard T.S."/>
            <person name="Juul-Madsen H.R."/>
        </authorList>
    </citation>
    <scope>NUCLEOTIDE SEQUENCE [LARGE SCALE GENOMIC DNA]</scope>
    <source>
        <strain evidence="2 3">852002-51834_SCH5396731</strain>
    </source>
</reference>
<accession>A0A1A0V813</accession>
<evidence type="ECO:0000256" key="1">
    <source>
        <dbReference type="SAM" id="Phobius"/>
    </source>
</evidence>
<evidence type="ECO:0008006" key="4">
    <source>
        <dbReference type="Google" id="ProtNLM"/>
    </source>
</evidence>
<sequence length="256" mass="29255">MFDPKLESTSPIVTVPRSRPLRLTWLLLFGSFAISFPLCMVLVFNLGFDRRLVGSIMSVNGCIAYLGGFAAAFLPYRSLRNWTPFQRLTAAVLTFMISARVTNLTWELPWLFTHPYLPGHQKDMWAYPWYVYIDGGDTKYLTAPANLVALECISVTNACIAVTGLILLFRSKFTNPRGTLLLMSAAVVDLTITIYYYLREIIGGFPSVNTSNFVDLWVKFIVLNGLWLVAPWFTLIWGWKMLNRQFDFMLTGRRFT</sequence>
<feature type="transmembrane region" description="Helical" evidence="1">
    <location>
        <begin position="218"/>
        <end position="239"/>
    </location>
</feature>
<dbReference type="EMBL" id="LZSX01000096">
    <property type="protein sequence ID" value="OBB79387.1"/>
    <property type="molecule type" value="Genomic_DNA"/>
</dbReference>